<dbReference type="Proteomes" id="UP000814140">
    <property type="component" value="Unassembled WGS sequence"/>
</dbReference>
<sequence>MSNLLFRRLISTPPRFRAPGPARAYTSAAHPPPQRSRYLSTFLNASALISFGLSAYVIGAVYPLPLLTYISPRIAPPPPDPDHPDSKLYLQKLEEELHSLPLLADHRSTEDAHEWYETRPYLSLPEERRANSLTAGALRGPGKLALPPLVRARRDETEGMILIHVGRGLCGHDGIIHGGMLATLLDESLARTAILNLPDKIGVTANLNINYRAPTRADQFIVLRIRLLEKKGRKTKVAGTVEDLSGNVLVEASATFVQPRFAQFLSNSSVREAMGEAPAVQQPMRSPGEMLPQRSSPKPILSLPKSPSTAYTTVSHPIPAPESSKHTKKVIALGEQYILPVYARPPIVLHHGEGSWVWDCDGRKFLDFTAGIAVNALGHADEGVTEVLRAQSSKILHASNVYHNEHAPALAALLVTLTQREGGLGYPSGALHPATSPGAKVFFANSGTEANEGALKVARKVGKDRGGASKIEIVCFEQSFHGRSLGALSITSNSKYQDPFRPLLPGVRVGKLNVREGLEELIGEQTCAVVLEPIQGEGGVNAADVDWVREVVKRAREVGAVVIFDEIQCGLYRTGNLWAHGVWPVECHPDIVTMAKPLANGYPIGAVLLRDAVAETMTAGTHGTTFGGSPLACAVGHHVLSRLSERAFESHLMETSAYLVGRLGQLSAWFPEVVGSVRGRGLILGLALKRAGDPERLVQLARERGVLLLTAGKDCVRLVPSLSVRQEEAGFAADVIEGCLAVMGKP</sequence>
<evidence type="ECO:0000313" key="1">
    <source>
        <dbReference type="EMBL" id="KAI0068991.1"/>
    </source>
</evidence>
<organism evidence="1 2">
    <name type="scientific">Artomyces pyxidatus</name>
    <dbReference type="NCBI Taxonomy" id="48021"/>
    <lineage>
        <taxon>Eukaryota</taxon>
        <taxon>Fungi</taxon>
        <taxon>Dikarya</taxon>
        <taxon>Basidiomycota</taxon>
        <taxon>Agaricomycotina</taxon>
        <taxon>Agaricomycetes</taxon>
        <taxon>Russulales</taxon>
        <taxon>Auriscalpiaceae</taxon>
        <taxon>Artomyces</taxon>
    </lineage>
</organism>
<keyword evidence="1" id="KW-0032">Aminotransferase</keyword>
<reference evidence="1" key="1">
    <citation type="submission" date="2021-03" db="EMBL/GenBank/DDBJ databases">
        <authorList>
            <consortium name="DOE Joint Genome Institute"/>
            <person name="Ahrendt S."/>
            <person name="Looney B.P."/>
            <person name="Miyauchi S."/>
            <person name="Morin E."/>
            <person name="Drula E."/>
            <person name="Courty P.E."/>
            <person name="Chicoki N."/>
            <person name="Fauchery L."/>
            <person name="Kohler A."/>
            <person name="Kuo A."/>
            <person name="Labutti K."/>
            <person name="Pangilinan J."/>
            <person name="Lipzen A."/>
            <person name="Riley R."/>
            <person name="Andreopoulos W."/>
            <person name="He G."/>
            <person name="Johnson J."/>
            <person name="Barry K.W."/>
            <person name="Grigoriev I.V."/>
            <person name="Nagy L."/>
            <person name="Hibbett D."/>
            <person name="Henrissat B."/>
            <person name="Matheny P.B."/>
            <person name="Labbe J."/>
            <person name="Martin F."/>
        </authorList>
    </citation>
    <scope>NUCLEOTIDE SEQUENCE</scope>
    <source>
        <strain evidence="1">HHB10654</strain>
    </source>
</reference>
<proteinExistence type="predicted"/>
<keyword evidence="1" id="KW-0808">Transferase</keyword>
<comment type="caution">
    <text evidence="1">The sequence shown here is derived from an EMBL/GenBank/DDBJ whole genome shotgun (WGS) entry which is preliminary data.</text>
</comment>
<gene>
    <name evidence="1" type="ORF">BV25DRAFT_1910714</name>
</gene>
<accession>A0ACB8TKU8</accession>
<name>A0ACB8TKU8_9AGAM</name>
<evidence type="ECO:0000313" key="2">
    <source>
        <dbReference type="Proteomes" id="UP000814140"/>
    </source>
</evidence>
<reference evidence="1" key="2">
    <citation type="journal article" date="2022" name="New Phytol.">
        <title>Evolutionary transition to the ectomycorrhizal habit in the genomes of a hyperdiverse lineage of mushroom-forming fungi.</title>
        <authorList>
            <person name="Looney B."/>
            <person name="Miyauchi S."/>
            <person name="Morin E."/>
            <person name="Drula E."/>
            <person name="Courty P.E."/>
            <person name="Kohler A."/>
            <person name="Kuo A."/>
            <person name="LaButti K."/>
            <person name="Pangilinan J."/>
            <person name="Lipzen A."/>
            <person name="Riley R."/>
            <person name="Andreopoulos W."/>
            <person name="He G."/>
            <person name="Johnson J."/>
            <person name="Nolan M."/>
            <person name="Tritt A."/>
            <person name="Barry K.W."/>
            <person name="Grigoriev I.V."/>
            <person name="Nagy L.G."/>
            <person name="Hibbett D."/>
            <person name="Henrissat B."/>
            <person name="Matheny P.B."/>
            <person name="Labbe J."/>
            <person name="Martin F.M."/>
        </authorList>
    </citation>
    <scope>NUCLEOTIDE SEQUENCE</scope>
    <source>
        <strain evidence="1">HHB10654</strain>
    </source>
</reference>
<dbReference type="EMBL" id="MU277187">
    <property type="protein sequence ID" value="KAI0068991.1"/>
    <property type="molecule type" value="Genomic_DNA"/>
</dbReference>
<keyword evidence="2" id="KW-1185">Reference proteome</keyword>
<protein>
    <submittedName>
        <fullName evidence="1">Acetylornithine and succinylornithine aminotransferase</fullName>
    </submittedName>
</protein>